<evidence type="ECO:0000313" key="2">
    <source>
        <dbReference type="EMBL" id="HIU24733.1"/>
    </source>
</evidence>
<comment type="caution">
    <text evidence="2">The sequence shown here is derived from an EMBL/GenBank/DDBJ whole genome shotgun (WGS) entry which is preliminary data.</text>
</comment>
<dbReference type="GO" id="GO:0006487">
    <property type="term" value="P:protein N-linked glycosylation"/>
    <property type="evidence" value="ECO:0007669"/>
    <property type="project" value="TreeGrafter"/>
</dbReference>
<dbReference type="CDD" id="cd05710">
    <property type="entry name" value="SIS_1"/>
    <property type="match status" value="1"/>
</dbReference>
<dbReference type="Gene3D" id="3.40.50.10490">
    <property type="entry name" value="Glucose-6-phosphate isomerase like protein, domain 1"/>
    <property type="match status" value="1"/>
</dbReference>
<dbReference type="GO" id="GO:0006047">
    <property type="term" value="P:UDP-N-acetylglucosamine metabolic process"/>
    <property type="evidence" value="ECO:0007669"/>
    <property type="project" value="TreeGrafter"/>
</dbReference>
<dbReference type="GO" id="GO:0006002">
    <property type="term" value="P:fructose 6-phosphate metabolic process"/>
    <property type="evidence" value="ECO:0007669"/>
    <property type="project" value="TreeGrafter"/>
</dbReference>
<reference evidence="2" key="2">
    <citation type="journal article" date="2021" name="PeerJ">
        <title>Extensive microbial diversity within the chicken gut microbiome revealed by metagenomics and culture.</title>
        <authorList>
            <person name="Gilroy R."/>
            <person name="Ravi A."/>
            <person name="Getino M."/>
            <person name="Pursley I."/>
            <person name="Horton D.L."/>
            <person name="Alikhan N.F."/>
            <person name="Baker D."/>
            <person name="Gharbi K."/>
            <person name="Hall N."/>
            <person name="Watson M."/>
            <person name="Adriaenssens E.M."/>
            <person name="Foster-Nyarko E."/>
            <person name="Jarju S."/>
            <person name="Secka A."/>
            <person name="Antonio M."/>
            <person name="Oren A."/>
            <person name="Chaudhuri R.R."/>
            <person name="La Ragione R."/>
            <person name="Hildebrand F."/>
            <person name="Pallen M.J."/>
        </authorList>
    </citation>
    <scope>NUCLEOTIDE SEQUENCE</scope>
    <source>
        <strain evidence="2">ChiHjej12B11-29160</strain>
    </source>
</reference>
<dbReference type="Gene3D" id="1.10.10.2240">
    <property type="match status" value="1"/>
</dbReference>
<protein>
    <submittedName>
        <fullName evidence="2">SIS domain-containing protein</fullName>
    </submittedName>
</protein>
<dbReference type="PANTHER" id="PTHR10937">
    <property type="entry name" value="GLUCOSAMINE--FRUCTOSE-6-PHOSPHATE AMINOTRANSFERASE, ISOMERIZING"/>
    <property type="match status" value="1"/>
</dbReference>
<dbReference type="PANTHER" id="PTHR10937:SF14">
    <property type="entry name" value="FRUCTOSELYSINE 6-PHOSPHATE DEGLYCASE"/>
    <property type="match status" value="1"/>
</dbReference>
<evidence type="ECO:0000259" key="1">
    <source>
        <dbReference type="PROSITE" id="PS51464"/>
    </source>
</evidence>
<accession>A0A9D1HY40</accession>
<sequence length="322" mass="36174">MEAREAVAKAIEGHGPIEQVYWIGCGGSMIDLMPADYMLQAESAKVESNVYTAREFTVAPPRKLGSHSMVVALSHSGGTPEVVEACKLAQERGAYIFTMTSTAGSIVDAPEWDTFVYDWQDDTPQRELDAAQSILVVAELLKAQEGYDAYDALQAGIDELDRIIPAAKKKVNEELCDHFAELCQKHDFLYILGSGACFAQTYGFAICSLMEMQWQNCCYIHSAEYFHGPFECTEPGVFYFLQMSSGPSRVEDERALAFLNTHTDTLMVLDALEYGMDAVDERVRAYLEPIMMYYMNVELRAARGRVFDHDPSVRRYMGIEKY</sequence>
<dbReference type="PROSITE" id="PS51464">
    <property type="entry name" value="SIS"/>
    <property type="match status" value="1"/>
</dbReference>
<dbReference type="InterPro" id="IPR035488">
    <property type="entry name" value="FrlB_SIS"/>
</dbReference>
<dbReference type="Gene3D" id="3.40.50.12570">
    <property type="match status" value="1"/>
</dbReference>
<dbReference type="GO" id="GO:0004360">
    <property type="term" value="F:glutamine-fructose-6-phosphate transaminase (isomerizing) activity"/>
    <property type="evidence" value="ECO:0007669"/>
    <property type="project" value="TreeGrafter"/>
</dbReference>
<dbReference type="EMBL" id="DVMQ01000018">
    <property type="protein sequence ID" value="HIU24733.1"/>
    <property type="molecule type" value="Genomic_DNA"/>
</dbReference>
<organism evidence="2 3">
    <name type="scientific">Candidatus Coprovicinus avistercoris</name>
    <dbReference type="NCBI Taxonomy" id="2840754"/>
    <lineage>
        <taxon>Bacteria</taxon>
        <taxon>Bacillati</taxon>
        <taxon>Actinomycetota</taxon>
        <taxon>Coriobacteriia</taxon>
        <taxon>Coriobacteriales</taxon>
        <taxon>Coriobacteriaceae</taxon>
        <taxon>Coriobacteriaceae incertae sedis</taxon>
        <taxon>Candidatus Coprovicinus</taxon>
    </lineage>
</organism>
<gene>
    <name evidence="2" type="ORF">IAD17_07405</name>
</gene>
<feature type="domain" description="SIS" evidence="1">
    <location>
        <begin position="7"/>
        <end position="163"/>
    </location>
</feature>
<dbReference type="GO" id="GO:0097367">
    <property type="term" value="F:carbohydrate derivative binding"/>
    <property type="evidence" value="ECO:0007669"/>
    <property type="project" value="InterPro"/>
</dbReference>
<dbReference type="InterPro" id="IPR046348">
    <property type="entry name" value="SIS_dom_sf"/>
</dbReference>
<name>A0A9D1HY40_9ACTN</name>
<reference evidence="2" key="1">
    <citation type="submission" date="2020-10" db="EMBL/GenBank/DDBJ databases">
        <authorList>
            <person name="Gilroy R."/>
        </authorList>
    </citation>
    <scope>NUCLEOTIDE SEQUENCE</scope>
    <source>
        <strain evidence="2">ChiHjej12B11-29160</strain>
    </source>
</reference>
<dbReference type="SUPFAM" id="SSF53697">
    <property type="entry name" value="SIS domain"/>
    <property type="match status" value="1"/>
</dbReference>
<proteinExistence type="predicted"/>
<dbReference type="AlphaFoldDB" id="A0A9D1HY40"/>
<evidence type="ECO:0000313" key="3">
    <source>
        <dbReference type="Proteomes" id="UP000824078"/>
    </source>
</evidence>
<dbReference type="InterPro" id="IPR001347">
    <property type="entry name" value="SIS_dom"/>
</dbReference>
<dbReference type="Proteomes" id="UP000824078">
    <property type="component" value="Unassembled WGS sequence"/>
</dbReference>